<evidence type="ECO:0008006" key="3">
    <source>
        <dbReference type="Google" id="ProtNLM"/>
    </source>
</evidence>
<reference evidence="2" key="1">
    <citation type="submission" date="2016-11" db="EMBL/GenBank/DDBJ databases">
        <title>Complete Genome Sequence of alachlor-degrading Sphingomonas sp. strain JJ-A5.</title>
        <authorList>
            <person name="Lee H."/>
            <person name="Ka J.-O."/>
        </authorList>
    </citation>
    <scope>NUCLEOTIDE SEQUENCE [LARGE SCALE GENOMIC DNA]</scope>
    <source>
        <strain evidence="2">JJ-A5</strain>
    </source>
</reference>
<dbReference type="AlphaFoldDB" id="A0A1L3ZTB1"/>
<gene>
    <name evidence="1" type="ORF">BSL82_05655</name>
</gene>
<evidence type="ECO:0000313" key="1">
    <source>
        <dbReference type="EMBL" id="API58858.1"/>
    </source>
</evidence>
<dbReference type="KEGG" id="sphj:BSL82_05655"/>
<dbReference type="RefSeq" id="WP_072596411.1">
    <property type="nucleotide sequence ID" value="NZ_CP018221.1"/>
</dbReference>
<sequence>MADFTWPDDLVPHAMSFYHQHNTIVHESPFTRQQQVLGRSAPRWICKMSFRGGAGGVTRSHEVGAKIEALLLQIKGPQKTVAIYDFRRSGRGTPQLAFDDYAATIAETFFDDGTGFDDDTGFIVTPVGAPSNSAISAGSTQIALSGIWPGTRPNLVGDYVDVGDGRPHMITDVPAADIDGNLVLTFAPPAAAVAAASAVSFEKVRGTFRLTSDDAGQNPTDVSGIASFELDFIEVLT</sequence>
<keyword evidence="2" id="KW-1185">Reference proteome</keyword>
<name>A0A1L3ZTB1_9SPHN</name>
<accession>A0A1L3ZTB1</accession>
<protein>
    <recommendedName>
        <fullName evidence="3">Glycoside hydrolase family 24</fullName>
    </recommendedName>
</protein>
<dbReference type="STRING" id="1921510.BSL82_05655"/>
<evidence type="ECO:0000313" key="2">
    <source>
        <dbReference type="Proteomes" id="UP000182063"/>
    </source>
</evidence>
<dbReference type="OrthoDB" id="7596397at2"/>
<proteinExistence type="predicted"/>
<dbReference type="EMBL" id="CP018221">
    <property type="protein sequence ID" value="API58858.1"/>
    <property type="molecule type" value="Genomic_DNA"/>
</dbReference>
<dbReference type="Proteomes" id="UP000182063">
    <property type="component" value="Chromosome"/>
</dbReference>
<organism evidence="1 2">
    <name type="scientific">Tardibacter chloracetimidivorans</name>
    <dbReference type="NCBI Taxonomy" id="1921510"/>
    <lineage>
        <taxon>Bacteria</taxon>
        <taxon>Pseudomonadati</taxon>
        <taxon>Pseudomonadota</taxon>
        <taxon>Alphaproteobacteria</taxon>
        <taxon>Sphingomonadales</taxon>
        <taxon>Sphingomonadaceae</taxon>
        <taxon>Tardibacter</taxon>
    </lineage>
</organism>